<keyword evidence="2" id="KW-1185">Reference proteome</keyword>
<dbReference type="PANTHER" id="PTHR37398:SF3">
    <property type="entry name" value="GLYCOSIDE HYDROLASE FAMILY 5 DOMAIN-CONTAINING PROTEIN"/>
    <property type="match status" value="1"/>
</dbReference>
<dbReference type="Proteomes" id="UP001164746">
    <property type="component" value="Chromosome 17"/>
</dbReference>
<name>A0ABY7GCK1_MYAAR</name>
<dbReference type="SUPFAM" id="SSF51445">
    <property type="entry name" value="(Trans)glycosidases"/>
    <property type="match status" value="1"/>
</dbReference>
<protein>
    <submittedName>
        <fullName evidence="1">MAuncharacterized</fullName>
    </submittedName>
</protein>
<dbReference type="EMBL" id="CP111028">
    <property type="protein sequence ID" value="WAR31289.1"/>
    <property type="molecule type" value="Genomic_DNA"/>
</dbReference>
<dbReference type="PANTHER" id="PTHR37398">
    <property type="entry name" value="ENDO-BETA-1,4-MANNANASE"/>
    <property type="match status" value="1"/>
</dbReference>
<sequence length="362" mass="40664">MKYAKRMYYVITALVVFDSCYAREHTEAYLSVNQAWYQYGNDFGNNAYAGSRPHLLHTLDAVHANGGNSLRPGANVTRDLRDFLLEARRRNILVTISLWNCAAIKKASLIPDVDERHGPPVIPGQRSYATGASPRVRGIEDKKEPCYDTTSLHIWDFADWTGLSIPLSSILPFIARHAATIHRHDPKALVTVGSWTYKSVTPELGRRNLYSDACLRYAADGDPGARLDVYQIHTYSALPMFLPHDPFVPLIIGEFSQKKGGLKTSQELFTWAYYNGYNGAWSWSALDSDDASDSLEVQERGLRSLKNKDDPSHGGKINITLCDVTSCTSYTHLWLCSFLEIIHAFYKDVVAFFGTRMVTVNV</sequence>
<proteinExistence type="predicted"/>
<reference evidence="1" key="1">
    <citation type="submission" date="2022-11" db="EMBL/GenBank/DDBJ databases">
        <title>Centuries of genome instability and evolution in soft-shell clam transmissible cancer (bioRxiv).</title>
        <authorList>
            <person name="Hart S.F.M."/>
            <person name="Yonemitsu M.A."/>
            <person name="Giersch R.M."/>
            <person name="Beal B.F."/>
            <person name="Arriagada G."/>
            <person name="Davis B.W."/>
            <person name="Ostrander E.A."/>
            <person name="Goff S.P."/>
            <person name="Metzger M.J."/>
        </authorList>
    </citation>
    <scope>NUCLEOTIDE SEQUENCE</scope>
    <source>
        <strain evidence="1">MELC-2E11</strain>
        <tissue evidence="1">Siphon/mantle</tissue>
    </source>
</reference>
<dbReference type="Gene3D" id="3.20.20.80">
    <property type="entry name" value="Glycosidases"/>
    <property type="match status" value="2"/>
</dbReference>
<organism evidence="1 2">
    <name type="scientific">Mya arenaria</name>
    <name type="common">Soft-shell clam</name>
    <dbReference type="NCBI Taxonomy" id="6604"/>
    <lineage>
        <taxon>Eukaryota</taxon>
        <taxon>Metazoa</taxon>
        <taxon>Spiralia</taxon>
        <taxon>Lophotrochozoa</taxon>
        <taxon>Mollusca</taxon>
        <taxon>Bivalvia</taxon>
        <taxon>Autobranchia</taxon>
        <taxon>Heteroconchia</taxon>
        <taxon>Euheterodonta</taxon>
        <taxon>Imparidentia</taxon>
        <taxon>Neoheterodontei</taxon>
        <taxon>Myida</taxon>
        <taxon>Myoidea</taxon>
        <taxon>Myidae</taxon>
        <taxon>Mya</taxon>
    </lineage>
</organism>
<evidence type="ECO:0000313" key="2">
    <source>
        <dbReference type="Proteomes" id="UP001164746"/>
    </source>
</evidence>
<accession>A0ABY7GCK1</accession>
<dbReference type="InterPro" id="IPR017853">
    <property type="entry name" value="GH"/>
</dbReference>
<evidence type="ECO:0000313" key="1">
    <source>
        <dbReference type="EMBL" id="WAR31289.1"/>
    </source>
</evidence>
<gene>
    <name evidence="1" type="ORF">MAR_033831</name>
</gene>